<organism evidence="1 2">
    <name type="scientific">Methanobrevibacter arboriphilus</name>
    <dbReference type="NCBI Taxonomy" id="39441"/>
    <lineage>
        <taxon>Archaea</taxon>
        <taxon>Methanobacteriati</taxon>
        <taxon>Methanobacteriota</taxon>
        <taxon>Methanomada group</taxon>
        <taxon>Methanobacteria</taxon>
        <taxon>Methanobacteriales</taxon>
        <taxon>Methanobacteriaceae</taxon>
        <taxon>Methanobrevibacter</taxon>
    </lineage>
</organism>
<gene>
    <name evidence="1" type="ORF">MarbSA_12530</name>
</gene>
<protein>
    <submittedName>
        <fullName evidence="1">Uncharacterized protein</fullName>
    </submittedName>
</protein>
<proteinExistence type="predicted"/>
<dbReference type="Proteomes" id="UP000825015">
    <property type="component" value="Chromosome"/>
</dbReference>
<dbReference type="EMBL" id="AP019779">
    <property type="protein sequence ID" value="BBL62213.1"/>
    <property type="molecule type" value="Genomic_DNA"/>
</dbReference>
<name>A0ACA8R5Y6_METAZ</name>
<sequence length="621" mass="73340">MATINKEFYKGEREYSDGSVEDTILKIVKSNHNLEELSDFKDNWAIFYHLSHLRENILNWYPFKENCSILEVGAGCGALTGLFSQKAGKVKAVELTDRRAQIIYERHKDKENIEIFAGNLNNMEFGEKFDYVILNGVLEYAKQFTNTDDPFKDFLIKIKSFLKNDGVILVAIENRLGLKYISGFKEDHTSMFFSGINQYSDTDKVRTFSKLELEKIIENAGFSNYKFFYPYPDYKFPEIIHTDYFIEKYPFKEKIPNYDQMRAKFFNESLLNNSLGYEGISKYFSNSFLVEIKNDEGSLSENIKLVKLSASRREDFRIATFIEEHDNELIAIKTPLNEKAKKHLVKMSQTSSKNKISKLNYLKTKYINNNSLSYPFIEKNPLDSVLLDLINENDINKFLKYIKSFSKTIKDSSIVCKDYHDSKFSEIFGDKRDNRFNKCLEYPNLDLIFNNVFIDGNEYIIIDYEWCFDFPVPVDFILWRTITVFYYFNEFLEDIIPQNKLLEELDLPEKKYSTFLEWDQKFLSFVRGGKPYEIPNKPIIYLDNDNISQYSKDKVKIKALKKELRKENKKHKNSIRYQIGDLMVKASKPSKKTFTWPYHLIRLFNKNKKEKNCNRKTNRGE</sequence>
<keyword evidence="2" id="KW-1185">Reference proteome</keyword>
<evidence type="ECO:0000313" key="2">
    <source>
        <dbReference type="Proteomes" id="UP000825015"/>
    </source>
</evidence>
<reference evidence="1" key="1">
    <citation type="submission" date="2019-06" db="EMBL/GenBank/DDBJ databases">
        <title>Complete genome sequence of Methanobrevibacter arboriphilus strain SA.</title>
        <authorList>
            <person name="Asakawa S."/>
        </authorList>
    </citation>
    <scope>NUCLEOTIDE SEQUENCE</scope>
    <source>
        <strain evidence="1">SA</strain>
    </source>
</reference>
<evidence type="ECO:0000313" key="1">
    <source>
        <dbReference type="EMBL" id="BBL62213.1"/>
    </source>
</evidence>
<accession>A0ACA8R5Y6</accession>